<dbReference type="InterPro" id="IPR013154">
    <property type="entry name" value="ADH-like_N"/>
</dbReference>
<keyword evidence="3" id="KW-1185">Reference proteome</keyword>
<evidence type="ECO:0000313" key="2">
    <source>
        <dbReference type="EMBL" id="SNY42926.1"/>
    </source>
</evidence>
<reference evidence="2 3" key="1">
    <citation type="submission" date="2017-09" db="EMBL/GenBank/DDBJ databases">
        <authorList>
            <person name="Ehlers B."/>
            <person name="Leendertz F.H."/>
        </authorList>
    </citation>
    <scope>NUCLEOTIDE SEQUENCE [LARGE SCALE GENOMIC DNA]</scope>
    <source>
        <strain evidence="2 3">CGMCC 4.6857</strain>
    </source>
</reference>
<organism evidence="2 3">
    <name type="scientific">Paractinoplanes atraurantiacus</name>
    <dbReference type="NCBI Taxonomy" id="1036182"/>
    <lineage>
        <taxon>Bacteria</taxon>
        <taxon>Bacillati</taxon>
        <taxon>Actinomycetota</taxon>
        <taxon>Actinomycetes</taxon>
        <taxon>Micromonosporales</taxon>
        <taxon>Micromonosporaceae</taxon>
        <taxon>Paractinoplanes</taxon>
    </lineage>
</organism>
<dbReference type="PANTHER" id="PTHR43482:SF1">
    <property type="entry name" value="PROTEIN AST1-RELATED"/>
    <property type="match status" value="1"/>
</dbReference>
<protein>
    <submittedName>
        <fullName evidence="2">NADPH:quinone reductase</fullName>
    </submittedName>
</protein>
<accession>A0A285I773</accession>
<dbReference type="InterPro" id="IPR036291">
    <property type="entry name" value="NAD(P)-bd_dom_sf"/>
</dbReference>
<dbReference type="SUPFAM" id="SSF50129">
    <property type="entry name" value="GroES-like"/>
    <property type="match status" value="1"/>
</dbReference>
<evidence type="ECO:0000259" key="1">
    <source>
        <dbReference type="SMART" id="SM00829"/>
    </source>
</evidence>
<proteinExistence type="predicted"/>
<dbReference type="GO" id="GO:0016491">
    <property type="term" value="F:oxidoreductase activity"/>
    <property type="evidence" value="ECO:0007669"/>
    <property type="project" value="InterPro"/>
</dbReference>
<dbReference type="SUPFAM" id="SSF51735">
    <property type="entry name" value="NAD(P)-binding Rossmann-fold domains"/>
    <property type="match status" value="1"/>
</dbReference>
<dbReference type="PANTHER" id="PTHR43482">
    <property type="entry name" value="PROTEIN AST1-RELATED"/>
    <property type="match status" value="1"/>
</dbReference>
<dbReference type="Gene3D" id="3.40.50.720">
    <property type="entry name" value="NAD(P)-binding Rossmann-like Domain"/>
    <property type="match status" value="1"/>
</dbReference>
<evidence type="ECO:0000313" key="3">
    <source>
        <dbReference type="Proteomes" id="UP000219612"/>
    </source>
</evidence>
<dbReference type="CDD" id="cd05289">
    <property type="entry name" value="MDR_like_2"/>
    <property type="match status" value="1"/>
</dbReference>
<sequence>MRAIRYYKYGGPEVLRYEVAPRPVPGPGQVLVEVAGTSFNPADAAIRSGSMRYSYAVRLPHIPGFDLSGWVAALGPGVTGYQVGDPVIAYLPPEVDGATAQLAVVPAEALAPAPSSIPLADAAALPVAGLTAWQAVHEHLRVEPGQRLLVNGAGGAVGRLAVQFAKLAGATVIGRAGPGSVGAALTAGADVVMGRDPGAVAAPMVDAALNAVVAGGDELSELVAQIRPGGRLVSITGAAPADRRRRVTTSVMAVRRDAGQLAEIARLVDSAGVTPGIAERLPLTETPLVHRRYAAGELRGKVVLSPPIAA</sequence>
<name>A0A285I773_9ACTN</name>
<dbReference type="Pfam" id="PF08240">
    <property type="entry name" value="ADH_N"/>
    <property type="match status" value="1"/>
</dbReference>
<dbReference type="Proteomes" id="UP000219612">
    <property type="component" value="Unassembled WGS sequence"/>
</dbReference>
<dbReference type="EMBL" id="OBDY01000006">
    <property type="protein sequence ID" value="SNY42926.1"/>
    <property type="molecule type" value="Genomic_DNA"/>
</dbReference>
<dbReference type="SMART" id="SM00829">
    <property type="entry name" value="PKS_ER"/>
    <property type="match status" value="1"/>
</dbReference>
<dbReference type="OrthoDB" id="9801186at2"/>
<feature type="domain" description="Enoyl reductase (ER)" evidence="1">
    <location>
        <begin position="10"/>
        <end position="304"/>
    </location>
</feature>
<gene>
    <name evidence="2" type="ORF">SAMN05421748_106352</name>
</gene>
<dbReference type="InterPro" id="IPR011032">
    <property type="entry name" value="GroES-like_sf"/>
</dbReference>
<dbReference type="AlphaFoldDB" id="A0A285I773"/>
<dbReference type="Gene3D" id="3.90.180.10">
    <property type="entry name" value="Medium-chain alcohol dehydrogenases, catalytic domain"/>
    <property type="match status" value="1"/>
</dbReference>
<dbReference type="InterPro" id="IPR020843">
    <property type="entry name" value="ER"/>
</dbReference>
<dbReference type="InterPro" id="IPR052585">
    <property type="entry name" value="Lipid_raft_assoc_Zn_ADH"/>
</dbReference>
<dbReference type="Pfam" id="PF13602">
    <property type="entry name" value="ADH_zinc_N_2"/>
    <property type="match status" value="1"/>
</dbReference>
<dbReference type="RefSeq" id="WP_097321140.1">
    <property type="nucleotide sequence ID" value="NZ_OBDY01000006.1"/>
</dbReference>